<sequence>METLTALRKSFLFALQVSTVLLHHANALALHSPPLPAKPVLVGTSDYSNILFGKLQRSAALWGTNLGEPTTIICPGDQERKLQKCLWNQFYMASPRSDGIMSFDDLTSPLSYYNNLKDTLIFFDAATPKEASGFSLPFMKKQQVDTVPTIDPTVLQCAVERGCAHIYVLASPDALDGCYQVLEPYNGQVASTIICLDDGVTMAPTKDWMTSRPQDLEGEFIGSVALRPYNPDVPSMFGASTIPTEDVAEVMIHIALRTDREFCEYPRFLLIGPSDDELDVRLNADYFTMVGGQKARELAGTVQSVTSWGQFLSPLGDVNTELGKRPDQP</sequence>
<keyword evidence="1" id="KW-0732">Signal</keyword>
<dbReference type="AlphaFoldDB" id="A0A7S1ZDB2"/>
<feature type="signal peptide" evidence="1">
    <location>
        <begin position="1"/>
        <end position="27"/>
    </location>
</feature>
<evidence type="ECO:0000313" key="2">
    <source>
        <dbReference type="EMBL" id="CAD9335353.1"/>
    </source>
</evidence>
<accession>A0A7S1ZDB2</accession>
<evidence type="ECO:0000256" key="1">
    <source>
        <dbReference type="SAM" id="SignalP"/>
    </source>
</evidence>
<name>A0A7S1ZDB2_TRICV</name>
<reference evidence="2" key="1">
    <citation type="submission" date="2021-01" db="EMBL/GenBank/DDBJ databases">
        <authorList>
            <person name="Corre E."/>
            <person name="Pelletier E."/>
            <person name="Niang G."/>
            <person name="Scheremetjew M."/>
            <person name="Finn R."/>
            <person name="Kale V."/>
            <person name="Holt S."/>
            <person name="Cochrane G."/>
            <person name="Meng A."/>
            <person name="Brown T."/>
            <person name="Cohen L."/>
        </authorList>
    </citation>
    <scope>NUCLEOTIDE SEQUENCE</scope>
    <source>
        <strain evidence="2">Grunow 1884</strain>
    </source>
</reference>
<protein>
    <submittedName>
        <fullName evidence="2">Uncharacterized protein</fullName>
    </submittedName>
</protein>
<gene>
    <name evidence="2" type="ORF">OSIN01602_LOCUS8100</name>
</gene>
<feature type="chain" id="PRO_5030733593" evidence="1">
    <location>
        <begin position="28"/>
        <end position="329"/>
    </location>
</feature>
<dbReference type="EMBL" id="HBGO01014310">
    <property type="protein sequence ID" value="CAD9335353.1"/>
    <property type="molecule type" value="Transcribed_RNA"/>
</dbReference>
<proteinExistence type="predicted"/>
<organism evidence="2">
    <name type="scientific">Trieres chinensis</name>
    <name type="common">Marine centric diatom</name>
    <name type="synonym">Odontella sinensis</name>
    <dbReference type="NCBI Taxonomy" id="1514140"/>
    <lineage>
        <taxon>Eukaryota</taxon>
        <taxon>Sar</taxon>
        <taxon>Stramenopiles</taxon>
        <taxon>Ochrophyta</taxon>
        <taxon>Bacillariophyta</taxon>
        <taxon>Mediophyceae</taxon>
        <taxon>Biddulphiophycidae</taxon>
        <taxon>Eupodiscales</taxon>
        <taxon>Parodontellaceae</taxon>
        <taxon>Trieres</taxon>
    </lineage>
</organism>